<protein>
    <submittedName>
        <fullName evidence="2">Uncharacterized protein</fullName>
    </submittedName>
</protein>
<keyword evidence="1" id="KW-0472">Membrane</keyword>
<accession>A0A644XKW0</accession>
<proteinExistence type="predicted"/>
<feature type="transmembrane region" description="Helical" evidence="1">
    <location>
        <begin position="57"/>
        <end position="75"/>
    </location>
</feature>
<name>A0A644XKW0_9ZZZZ</name>
<reference evidence="2" key="1">
    <citation type="submission" date="2019-08" db="EMBL/GenBank/DDBJ databases">
        <authorList>
            <person name="Kucharzyk K."/>
            <person name="Murdoch R.W."/>
            <person name="Higgins S."/>
            <person name="Loffler F."/>
        </authorList>
    </citation>
    <scope>NUCLEOTIDE SEQUENCE</scope>
</reference>
<keyword evidence="1" id="KW-1133">Transmembrane helix</keyword>
<dbReference type="AlphaFoldDB" id="A0A644XKW0"/>
<organism evidence="2">
    <name type="scientific">bioreactor metagenome</name>
    <dbReference type="NCBI Taxonomy" id="1076179"/>
    <lineage>
        <taxon>unclassified sequences</taxon>
        <taxon>metagenomes</taxon>
        <taxon>ecological metagenomes</taxon>
    </lineage>
</organism>
<comment type="caution">
    <text evidence="2">The sequence shown here is derived from an EMBL/GenBank/DDBJ whole genome shotgun (WGS) entry which is preliminary data.</text>
</comment>
<evidence type="ECO:0000313" key="2">
    <source>
        <dbReference type="EMBL" id="MPM16729.1"/>
    </source>
</evidence>
<gene>
    <name evidence="2" type="ORF">SDC9_63110</name>
</gene>
<sequence>MKHFIEIFYSAVPLTFTFSNCVKIFFNVRGEMVIHNFRKKLHQEVIHHRAYIGGHQFIFIGSCRFLFIGILYFSVFQGKDVVQPFYTVHGFLFNILTILNG</sequence>
<dbReference type="EMBL" id="VSSQ01002665">
    <property type="protein sequence ID" value="MPM16729.1"/>
    <property type="molecule type" value="Genomic_DNA"/>
</dbReference>
<keyword evidence="1" id="KW-0812">Transmembrane</keyword>
<evidence type="ECO:0000256" key="1">
    <source>
        <dbReference type="SAM" id="Phobius"/>
    </source>
</evidence>